<dbReference type="PANTHER" id="PTHR11138">
    <property type="entry name" value="METHIONYL-TRNA FORMYLTRANSFERASE"/>
    <property type="match status" value="1"/>
</dbReference>
<dbReference type="GO" id="GO:0005829">
    <property type="term" value="C:cytosol"/>
    <property type="evidence" value="ECO:0007669"/>
    <property type="project" value="TreeGrafter"/>
</dbReference>
<protein>
    <recommendedName>
        <fullName evidence="5">Methionyl-tRNA formyltransferase</fullName>
    </recommendedName>
</protein>
<gene>
    <name evidence="3" type="ORF">H8S84_19615</name>
</gene>
<feature type="domain" description="Formyl transferase N-terminal" evidence="1">
    <location>
        <begin position="61"/>
        <end position="174"/>
    </location>
</feature>
<keyword evidence="4" id="KW-1185">Reference proteome</keyword>
<evidence type="ECO:0008006" key="5">
    <source>
        <dbReference type="Google" id="ProtNLM"/>
    </source>
</evidence>
<evidence type="ECO:0000259" key="1">
    <source>
        <dbReference type="Pfam" id="PF00551"/>
    </source>
</evidence>
<organism evidence="3 4">
    <name type="scientific">Pontibacter cellulosilyticus</name>
    <dbReference type="NCBI Taxonomy" id="1720253"/>
    <lineage>
        <taxon>Bacteria</taxon>
        <taxon>Pseudomonadati</taxon>
        <taxon>Bacteroidota</taxon>
        <taxon>Cytophagia</taxon>
        <taxon>Cytophagales</taxon>
        <taxon>Hymenobacteraceae</taxon>
        <taxon>Pontibacter</taxon>
    </lineage>
</organism>
<feature type="domain" description="N-formyltransferase dimerization C-terminal" evidence="2">
    <location>
        <begin position="204"/>
        <end position="250"/>
    </location>
</feature>
<dbReference type="SUPFAM" id="SSF53328">
    <property type="entry name" value="Formyltransferase"/>
    <property type="match status" value="1"/>
</dbReference>
<dbReference type="Pfam" id="PF18216">
    <property type="entry name" value="N_formyltrans_C"/>
    <property type="match status" value="1"/>
</dbReference>
<dbReference type="Proteomes" id="UP000603640">
    <property type="component" value="Unassembled WGS sequence"/>
</dbReference>
<reference evidence="3" key="1">
    <citation type="submission" date="2020-08" db="EMBL/GenBank/DDBJ databases">
        <title>Pontibacter sp. SD6 16S ribosomal RNA gene Genome sequencing and assembly.</title>
        <authorList>
            <person name="Kang M."/>
        </authorList>
    </citation>
    <scope>NUCLEOTIDE SEQUENCE</scope>
    <source>
        <strain evidence="3">SD6</strain>
    </source>
</reference>
<sequence length="258" mass="29340">MKYVFAGDRDIAVNVLDYLIQQGHFPLALLVSGEERASHADELIALSGLPEELIYRGGDFKTTEAIASLLDLQPDYIIGIHFPYIIRKEVLEIPQVGFLNLHPAYLPFNRGWHTPTWAILDGTPIGATLHFMSEELDAGDIIHQSELRVLPNDTANSLYRRLKDLELSVFKEALPLILSLEPLRKVQDLSLGTSHNRKDLFKPEVQKIMLEEEYKAKDLLDKLRGLTTNSLAEAAYFEENGKKYRVQVQIIEEENTEE</sequence>
<accession>A0A923SKL4</accession>
<dbReference type="CDD" id="cd08369">
    <property type="entry name" value="FMT_core"/>
    <property type="match status" value="1"/>
</dbReference>
<comment type="caution">
    <text evidence="3">The sequence shown here is derived from an EMBL/GenBank/DDBJ whole genome shotgun (WGS) entry which is preliminary data.</text>
</comment>
<dbReference type="RefSeq" id="WP_187069100.1">
    <property type="nucleotide sequence ID" value="NZ_JACRVF010000008.1"/>
</dbReference>
<name>A0A923SKL4_9BACT</name>
<dbReference type="PROSITE" id="PS00373">
    <property type="entry name" value="GART"/>
    <property type="match status" value="1"/>
</dbReference>
<dbReference type="GO" id="GO:0004479">
    <property type="term" value="F:methionyl-tRNA formyltransferase activity"/>
    <property type="evidence" value="ECO:0007669"/>
    <property type="project" value="TreeGrafter"/>
</dbReference>
<dbReference type="PANTHER" id="PTHR11138:SF5">
    <property type="entry name" value="METHIONYL-TRNA FORMYLTRANSFERASE, MITOCHONDRIAL"/>
    <property type="match status" value="1"/>
</dbReference>
<dbReference type="InterPro" id="IPR002376">
    <property type="entry name" value="Formyl_transf_N"/>
</dbReference>
<dbReference type="Pfam" id="PF00551">
    <property type="entry name" value="Formyl_trans_N"/>
    <property type="match status" value="1"/>
</dbReference>
<dbReference type="InterPro" id="IPR001555">
    <property type="entry name" value="GART_AS"/>
</dbReference>
<dbReference type="InterPro" id="IPR036477">
    <property type="entry name" value="Formyl_transf_N_sf"/>
</dbReference>
<dbReference type="EMBL" id="JACRVF010000008">
    <property type="protein sequence ID" value="MBC5995064.1"/>
    <property type="molecule type" value="Genomic_DNA"/>
</dbReference>
<evidence type="ECO:0000313" key="3">
    <source>
        <dbReference type="EMBL" id="MBC5995064.1"/>
    </source>
</evidence>
<dbReference type="InterPro" id="IPR040660">
    <property type="entry name" value="N_formyltrans_C"/>
</dbReference>
<dbReference type="Gene3D" id="3.40.50.12230">
    <property type="match status" value="1"/>
</dbReference>
<evidence type="ECO:0000259" key="2">
    <source>
        <dbReference type="Pfam" id="PF18216"/>
    </source>
</evidence>
<dbReference type="AlphaFoldDB" id="A0A923SKL4"/>
<evidence type="ECO:0000313" key="4">
    <source>
        <dbReference type="Proteomes" id="UP000603640"/>
    </source>
</evidence>
<proteinExistence type="predicted"/>